<accession>A0A8J4V044</accession>
<evidence type="ECO:0000313" key="3">
    <source>
        <dbReference type="EMBL" id="KAF2068717.1"/>
    </source>
</evidence>
<keyword evidence="2" id="KW-0812">Transmembrane</keyword>
<feature type="compositionally biased region" description="Low complexity" evidence="1">
    <location>
        <begin position="1"/>
        <end position="33"/>
    </location>
</feature>
<evidence type="ECO:0008006" key="5">
    <source>
        <dbReference type="Google" id="ProtNLM"/>
    </source>
</evidence>
<keyword evidence="2" id="KW-0472">Membrane</keyword>
<dbReference type="PANTHER" id="PTHR34078">
    <property type="entry name" value="EXPRESSED PROTEIN"/>
    <property type="match status" value="1"/>
</dbReference>
<feature type="compositionally biased region" description="Basic and acidic residues" evidence="1">
    <location>
        <begin position="45"/>
        <end position="59"/>
    </location>
</feature>
<feature type="transmembrane region" description="Helical" evidence="2">
    <location>
        <begin position="101"/>
        <end position="123"/>
    </location>
</feature>
<dbReference type="AlphaFoldDB" id="A0A8J4V044"/>
<reference evidence="3" key="1">
    <citation type="submission" date="2020-01" db="EMBL/GenBank/DDBJ databases">
        <title>Development of genomics and gene disruption for Polysphondylium violaceum indicates a role for the polyketide synthase stlB in stalk morphogenesis.</title>
        <authorList>
            <person name="Narita B."/>
            <person name="Kawabe Y."/>
            <person name="Kin K."/>
            <person name="Saito T."/>
            <person name="Gibbs R."/>
            <person name="Kuspa A."/>
            <person name="Muzny D."/>
            <person name="Queller D."/>
            <person name="Richards S."/>
            <person name="Strassman J."/>
            <person name="Sucgang R."/>
            <person name="Worley K."/>
            <person name="Schaap P."/>
        </authorList>
    </citation>
    <scope>NUCLEOTIDE SEQUENCE</scope>
    <source>
        <strain evidence="3">QSvi11</strain>
    </source>
</reference>
<proteinExistence type="predicted"/>
<name>A0A8J4V044_9MYCE</name>
<keyword evidence="4" id="KW-1185">Reference proteome</keyword>
<keyword evidence="2" id="KW-1133">Transmembrane helix</keyword>
<dbReference type="PANTHER" id="PTHR34078:SF9">
    <property type="entry name" value="TRANSMEMBRANE PROTEIN"/>
    <property type="match status" value="1"/>
</dbReference>
<evidence type="ECO:0000256" key="2">
    <source>
        <dbReference type="SAM" id="Phobius"/>
    </source>
</evidence>
<gene>
    <name evidence="3" type="ORF">CYY_009956</name>
</gene>
<sequence>MSEHQPYQDQQYYQQQPPPQLSQEQPQQYYQQQQPPPPPPPQVKVYDEESGHLHHHRDEDDVPTDIGAIIFFVTGFCFPLLWLCGLCYISSRNPTSRIFAIISLVLFALAVICSLAIVVPVVVVRR</sequence>
<organism evidence="3 4">
    <name type="scientific">Polysphondylium violaceum</name>
    <dbReference type="NCBI Taxonomy" id="133409"/>
    <lineage>
        <taxon>Eukaryota</taxon>
        <taxon>Amoebozoa</taxon>
        <taxon>Evosea</taxon>
        <taxon>Eumycetozoa</taxon>
        <taxon>Dictyostelia</taxon>
        <taxon>Dictyosteliales</taxon>
        <taxon>Dictyosteliaceae</taxon>
        <taxon>Polysphondylium</taxon>
    </lineage>
</organism>
<evidence type="ECO:0000256" key="1">
    <source>
        <dbReference type="SAM" id="MobiDB-lite"/>
    </source>
</evidence>
<feature type="transmembrane region" description="Helical" evidence="2">
    <location>
        <begin position="66"/>
        <end position="89"/>
    </location>
</feature>
<feature type="region of interest" description="Disordered" evidence="1">
    <location>
        <begin position="1"/>
        <end position="60"/>
    </location>
</feature>
<evidence type="ECO:0000313" key="4">
    <source>
        <dbReference type="Proteomes" id="UP000695562"/>
    </source>
</evidence>
<dbReference type="EMBL" id="AJWJ01000865">
    <property type="protein sequence ID" value="KAF2068717.1"/>
    <property type="molecule type" value="Genomic_DNA"/>
</dbReference>
<protein>
    <recommendedName>
        <fullName evidence="5">Transmembrane protein</fullName>
    </recommendedName>
</protein>
<dbReference type="Proteomes" id="UP000695562">
    <property type="component" value="Unassembled WGS sequence"/>
</dbReference>
<comment type="caution">
    <text evidence="3">The sequence shown here is derived from an EMBL/GenBank/DDBJ whole genome shotgun (WGS) entry which is preliminary data.</text>
</comment>